<feature type="compositionally biased region" description="Polar residues" evidence="1">
    <location>
        <begin position="331"/>
        <end position="344"/>
    </location>
</feature>
<gene>
    <name evidence="2" type="ORF">NDU88_005323</name>
</gene>
<accession>A0AAV7UIF2</accession>
<feature type="region of interest" description="Disordered" evidence="1">
    <location>
        <begin position="289"/>
        <end position="375"/>
    </location>
</feature>
<feature type="region of interest" description="Disordered" evidence="1">
    <location>
        <begin position="1"/>
        <end position="65"/>
    </location>
</feature>
<name>A0AAV7UIF2_PLEWA</name>
<dbReference type="Proteomes" id="UP001066276">
    <property type="component" value="Chromosome 3_1"/>
</dbReference>
<feature type="compositionally biased region" description="Polar residues" evidence="1">
    <location>
        <begin position="291"/>
        <end position="303"/>
    </location>
</feature>
<feature type="compositionally biased region" description="Basic and acidic residues" evidence="1">
    <location>
        <begin position="1"/>
        <end position="11"/>
    </location>
</feature>
<organism evidence="2 3">
    <name type="scientific">Pleurodeles waltl</name>
    <name type="common">Iberian ribbed newt</name>
    <dbReference type="NCBI Taxonomy" id="8319"/>
    <lineage>
        <taxon>Eukaryota</taxon>
        <taxon>Metazoa</taxon>
        <taxon>Chordata</taxon>
        <taxon>Craniata</taxon>
        <taxon>Vertebrata</taxon>
        <taxon>Euteleostomi</taxon>
        <taxon>Amphibia</taxon>
        <taxon>Batrachia</taxon>
        <taxon>Caudata</taxon>
        <taxon>Salamandroidea</taxon>
        <taxon>Salamandridae</taxon>
        <taxon>Pleurodelinae</taxon>
        <taxon>Pleurodeles</taxon>
    </lineage>
</organism>
<feature type="compositionally biased region" description="Polar residues" evidence="1">
    <location>
        <begin position="48"/>
        <end position="65"/>
    </location>
</feature>
<comment type="caution">
    <text evidence="2">The sequence shown here is derived from an EMBL/GenBank/DDBJ whole genome shotgun (WGS) entry which is preliminary data.</text>
</comment>
<sequence>MAQVHAQERETSPGAHLQVLTGNPSNSEPPISTGNATEEHNDTGYVKTHQQSTPIPLSNFNTQGNNERLNIDSEVITGLEDSWLQSLSITNNKDLGEAMDLKTFDLVNPKDQQSSYPLVVGSIKNSITTLQQERTFNSITEISSEMPKTQSLEELMVKNNSTASTSNNVPSESINRGILFKNPVHAGHPTCEMGDLTRLHTSLLNALHTSTAVLNMQSDKLDLQMDLMKVMATCIAGINYKLDSLAIRPTEQNCNQQHFPCNFGPILDKLCTLPQVLVEILQEVKSRKTNEAISRNQDTSQKTPDFGVSSPAKKDANIQCTNPVVTDGSDRSSQSEQTAATNLESIIEQPAPGLKPLTKRQKRQARKARKQTRAKAINDNLYPIFSMLRQPQNRALGTASSMQTSNSFKAIREVVVTSPEQFTGEHLPTGSPMSLKYNMPHPTSQDQLNGHALATRLAAPCQGDLRAGNRIYKDKSEIPLDGQLPVKIPPELPSYAAVAQATISLSTITRPDKTQGILSSLKTSSRQRSSTQVNAGQVIVIPIGTKNNKLTPLADDSQSRLNPRTRETHLSPTLNLKYPSREVATTHHDGRIKTKVTIQNTQIAATDLENKAFLRKQSCTLKRASSRNKSEDGQRNRPTPHRIIEHSQSSHVIENDRESRQVILTPDYDSRGQQDSLNRGNILRLLAELPSTKKIMSPDLISLKFLSNSTQNDREQTLTMWRTSKIAALIMAVKQQFENWGIRLSQPTNPRYPFPLLLNLKSEPIKKTELQAGKRGWGPDVGEAEQLQSKWGEKDSNTSIDPLVVGNGLQDEWRWMARTLNSRRSN</sequence>
<keyword evidence="3" id="KW-1185">Reference proteome</keyword>
<feature type="region of interest" description="Disordered" evidence="1">
    <location>
        <begin position="619"/>
        <end position="654"/>
    </location>
</feature>
<protein>
    <submittedName>
        <fullName evidence="2">Uncharacterized protein</fullName>
    </submittedName>
</protein>
<dbReference type="EMBL" id="JANPWB010000005">
    <property type="protein sequence ID" value="KAJ1188562.1"/>
    <property type="molecule type" value="Genomic_DNA"/>
</dbReference>
<proteinExistence type="predicted"/>
<feature type="compositionally biased region" description="Polar residues" evidence="1">
    <location>
        <begin position="20"/>
        <end position="36"/>
    </location>
</feature>
<evidence type="ECO:0000313" key="2">
    <source>
        <dbReference type="EMBL" id="KAJ1188562.1"/>
    </source>
</evidence>
<evidence type="ECO:0000313" key="3">
    <source>
        <dbReference type="Proteomes" id="UP001066276"/>
    </source>
</evidence>
<reference evidence="2" key="1">
    <citation type="journal article" date="2022" name="bioRxiv">
        <title>Sequencing and chromosome-scale assembly of the giantPleurodeles waltlgenome.</title>
        <authorList>
            <person name="Brown T."/>
            <person name="Elewa A."/>
            <person name="Iarovenko S."/>
            <person name="Subramanian E."/>
            <person name="Araus A.J."/>
            <person name="Petzold A."/>
            <person name="Susuki M."/>
            <person name="Suzuki K.-i.T."/>
            <person name="Hayashi T."/>
            <person name="Toyoda A."/>
            <person name="Oliveira C."/>
            <person name="Osipova E."/>
            <person name="Leigh N.D."/>
            <person name="Simon A."/>
            <person name="Yun M.H."/>
        </authorList>
    </citation>
    <scope>NUCLEOTIDE SEQUENCE</scope>
    <source>
        <strain evidence="2">20211129_DDA</strain>
        <tissue evidence="2">Liver</tissue>
    </source>
</reference>
<feature type="compositionally biased region" description="Basic residues" evidence="1">
    <location>
        <begin position="357"/>
        <end position="373"/>
    </location>
</feature>
<evidence type="ECO:0000256" key="1">
    <source>
        <dbReference type="SAM" id="MobiDB-lite"/>
    </source>
</evidence>
<dbReference type="AlphaFoldDB" id="A0AAV7UIF2"/>